<keyword evidence="1" id="KW-0812">Transmembrane</keyword>
<dbReference type="GO" id="GO:0032259">
    <property type="term" value="P:methylation"/>
    <property type="evidence" value="ECO:0007669"/>
    <property type="project" value="UniProtKB-KW"/>
</dbReference>
<feature type="transmembrane region" description="Helical" evidence="1">
    <location>
        <begin position="38"/>
        <end position="59"/>
    </location>
</feature>
<comment type="caution">
    <text evidence="3">The sequence shown here is derived from an EMBL/GenBank/DDBJ whole genome shotgun (WGS) entry which is preliminary data.</text>
</comment>
<accession>A0ABS5YTY1</accession>
<dbReference type="PANTHER" id="PTHR45277">
    <property type="entry name" value="EXPRESSED PROTEIN"/>
    <property type="match status" value="1"/>
</dbReference>
<dbReference type="Gene3D" id="3.40.50.150">
    <property type="entry name" value="Vaccinia Virus protein VP39"/>
    <property type="match status" value="1"/>
</dbReference>
<gene>
    <name evidence="3" type="ORF">KOI35_25045</name>
</gene>
<dbReference type="EMBL" id="JAHKKG010000007">
    <property type="protein sequence ID" value="MBU2666781.1"/>
    <property type="molecule type" value="Genomic_DNA"/>
</dbReference>
<dbReference type="PANTHER" id="PTHR45277:SF1">
    <property type="entry name" value="EXPRESSED PROTEIN"/>
    <property type="match status" value="1"/>
</dbReference>
<dbReference type="GO" id="GO:0008168">
    <property type="term" value="F:methyltransferase activity"/>
    <property type="evidence" value="ECO:0007669"/>
    <property type="project" value="UniProtKB-KW"/>
</dbReference>
<dbReference type="Pfam" id="PF08241">
    <property type="entry name" value="Methyltransf_11"/>
    <property type="match status" value="1"/>
</dbReference>
<keyword evidence="1" id="KW-0472">Membrane</keyword>
<dbReference type="SUPFAM" id="SSF53335">
    <property type="entry name" value="S-adenosyl-L-methionine-dependent methyltransferases"/>
    <property type="match status" value="1"/>
</dbReference>
<organism evidence="3 4">
    <name type="scientific">Paractinoplanes bogorensis</name>
    <dbReference type="NCBI Taxonomy" id="1610840"/>
    <lineage>
        <taxon>Bacteria</taxon>
        <taxon>Bacillati</taxon>
        <taxon>Actinomycetota</taxon>
        <taxon>Actinomycetes</taxon>
        <taxon>Micromonosporales</taxon>
        <taxon>Micromonosporaceae</taxon>
        <taxon>Paractinoplanes</taxon>
    </lineage>
</organism>
<evidence type="ECO:0000259" key="2">
    <source>
        <dbReference type="Pfam" id="PF08241"/>
    </source>
</evidence>
<name>A0ABS5YTY1_9ACTN</name>
<dbReference type="CDD" id="cd02440">
    <property type="entry name" value="AdoMet_MTases"/>
    <property type="match status" value="1"/>
</dbReference>
<sequence>MSQRADYGFDAPAVPVGLAVGAAVSLAATVVIGLRWGWWAFIPLAYALFFGFSLVSFVYTTRRGKFVVWEGLLQLDGGERVVDLGCGRGAVLTLVARRGGRAIGVDLWRSVDQSGNDPSRTRANAAAEGVAVELITGDMRALPFATGSVDVVVSSLAIHNIPDHAGRARAIAEAARILRPGGRLIIADFRHVRAYGELLVGLGLSGVTIRDLGWRFWYGGPWARTGVVIANVDA</sequence>
<keyword evidence="1" id="KW-1133">Transmembrane helix</keyword>
<dbReference type="RefSeq" id="WP_215790625.1">
    <property type="nucleotide sequence ID" value="NZ_JAHKKG010000007.1"/>
</dbReference>
<keyword evidence="4" id="KW-1185">Reference proteome</keyword>
<keyword evidence="3" id="KW-0489">Methyltransferase</keyword>
<evidence type="ECO:0000256" key="1">
    <source>
        <dbReference type="SAM" id="Phobius"/>
    </source>
</evidence>
<reference evidence="3 4" key="1">
    <citation type="submission" date="2021-06" db="EMBL/GenBank/DDBJ databases">
        <title>Actinoplanes lichenicola sp. nov., and Actinoplanes ovalisporus sp. nov., isolated from lichen in Thailand.</title>
        <authorList>
            <person name="Saeng-In P."/>
            <person name="Kanchanasin P."/>
            <person name="Yuki M."/>
            <person name="Kudo T."/>
            <person name="Ohkuma M."/>
            <person name="Phongsopitanun W."/>
            <person name="Tanasupawat S."/>
        </authorList>
    </citation>
    <scope>NUCLEOTIDE SEQUENCE [LARGE SCALE GENOMIC DNA]</scope>
    <source>
        <strain evidence="3 4">NBRC 110975</strain>
    </source>
</reference>
<dbReference type="InterPro" id="IPR029063">
    <property type="entry name" value="SAM-dependent_MTases_sf"/>
</dbReference>
<feature type="domain" description="Methyltransferase type 11" evidence="2">
    <location>
        <begin position="82"/>
        <end position="186"/>
    </location>
</feature>
<proteinExistence type="predicted"/>
<dbReference type="InterPro" id="IPR013216">
    <property type="entry name" value="Methyltransf_11"/>
</dbReference>
<evidence type="ECO:0000313" key="4">
    <source>
        <dbReference type="Proteomes" id="UP001519654"/>
    </source>
</evidence>
<keyword evidence="3" id="KW-0808">Transferase</keyword>
<dbReference type="Proteomes" id="UP001519654">
    <property type="component" value="Unassembled WGS sequence"/>
</dbReference>
<protein>
    <submittedName>
        <fullName evidence="3">Class I SAM-dependent methyltransferase</fullName>
    </submittedName>
</protein>
<feature type="transmembrane region" description="Helical" evidence="1">
    <location>
        <begin position="12"/>
        <end position="32"/>
    </location>
</feature>
<evidence type="ECO:0000313" key="3">
    <source>
        <dbReference type="EMBL" id="MBU2666781.1"/>
    </source>
</evidence>